<protein>
    <submittedName>
        <fullName evidence="2">Uncharacterized protein</fullName>
    </submittedName>
</protein>
<organism evidence="2 3">
    <name type="scientific">Cucumis melo var. makuwa</name>
    <name type="common">Oriental melon</name>
    <dbReference type="NCBI Taxonomy" id="1194695"/>
    <lineage>
        <taxon>Eukaryota</taxon>
        <taxon>Viridiplantae</taxon>
        <taxon>Streptophyta</taxon>
        <taxon>Embryophyta</taxon>
        <taxon>Tracheophyta</taxon>
        <taxon>Spermatophyta</taxon>
        <taxon>Magnoliopsida</taxon>
        <taxon>eudicotyledons</taxon>
        <taxon>Gunneridae</taxon>
        <taxon>Pentapetalae</taxon>
        <taxon>rosids</taxon>
        <taxon>fabids</taxon>
        <taxon>Cucurbitales</taxon>
        <taxon>Cucurbitaceae</taxon>
        <taxon>Benincaseae</taxon>
        <taxon>Cucumis</taxon>
    </lineage>
</organism>
<evidence type="ECO:0000256" key="1">
    <source>
        <dbReference type="SAM" id="MobiDB-lite"/>
    </source>
</evidence>
<name>A0A5A7SSG6_CUCMM</name>
<accession>A0A5A7SSG6</accession>
<dbReference type="EMBL" id="SSTE01021454">
    <property type="protein sequence ID" value="KAA0032501.1"/>
    <property type="molecule type" value="Genomic_DNA"/>
</dbReference>
<dbReference type="AlphaFoldDB" id="A0A5A7SSG6"/>
<evidence type="ECO:0000313" key="2">
    <source>
        <dbReference type="EMBL" id="KAA0032501.1"/>
    </source>
</evidence>
<dbReference type="Proteomes" id="UP000321393">
    <property type="component" value="Unassembled WGS sequence"/>
</dbReference>
<comment type="caution">
    <text evidence="2">The sequence shown here is derived from an EMBL/GenBank/DDBJ whole genome shotgun (WGS) entry which is preliminary data.</text>
</comment>
<feature type="region of interest" description="Disordered" evidence="1">
    <location>
        <begin position="72"/>
        <end position="100"/>
    </location>
</feature>
<feature type="compositionally biased region" description="Low complexity" evidence="1">
    <location>
        <begin position="79"/>
        <end position="94"/>
    </location>
</feature>
<sequence length="100" mass="10870">MQASYCLILNMQKLEHTWSHNSKRGASSRISYLEIYLTSPNREARRGVAGRVNDGVADTAWLTNRLRLLSAGSERRDAAGCSSSDRSSAASSGCRHGGRA</sequence>
<reference evidence="2 3" key="1">
    <citation type="submission" date="2019-08" db="EMBL/GenBank/DDBJ databases">
        <title>Draft genome sequences of two oriental melons (Cucumis melo L. var makuwa).</title>
        <authorList>
            <person name="Kwon S.-Y."/>
        </authorList>
    </citation>
    <scope>NUCLEOTIDE SEQUENCE [LARGE SCALE GENOMIC DNA]</scope>
    <source>
        <strain evidence="3">cv. SW 3</strain>
        <tissue evidence="2">Leaf</tissue>
    </source>
</reference>
<proteinExistence type="predicted"/>
<evidence type="ECO:0000313" key="3">
    <source>
        <dbReference type="Proteomes" id="UP000321393"/>
    </source>
</evidence>
<gene>
    <name evidence="2" type="ORF">E6C27_scaffold465G00080</name>
</gene>